<protein>
    <recommendedName>
        <fullName evidence="12">Biosynthetic arginine decarboxylase</fullName>
        <shortName evidence="12">ADC</shortName>
        <ecNumber evidence="12">4.1.1.19</ecNumber>
    </recommendedName>
</protein>
<dbReference type="Proteomes" id="UP000594464">
    <property type="component" value="Chromosome"/>
</dbReference>
<dbReference type="CDD" id="cd06830">
    <property type="entry name" value="PLPDE_III_ADC"/>
    <property type="match status" value="1"/>
</dbReference>
<dbReference type="InterPro" id="IPR041128">
    <property type="entry name" value="Arg_decarbox_C"/>
</dbReference>
<proteinExistence type="inferred from homology"/>
<dbReference type="InterPro" id="IPR000183">
    <property type="entry name" value="Orn/DAP/Arg_de-COase"/>
</dbReference>
<dbReference type="GO" id="GO:0006527">
    <property type="term" value="P:L-arginine catabolic process"/>
    <property type="evidence" value="ECO:0007669"/>
    <property type="project" value="InterPro"/>
</dbReference>
<keyword evidence="9 12" id="KW-0745">Spermidine biosynthesis</keyword>
<dbReference type="AlphaFoldDB" id="A0A7T0C4F0"/>
<evidence type="ECO:0000256" key="14">
    <source>
        <dbReference type="PIRSR" id="PIRSR600183-50"/>
    </source>
</evidence>
<dbReference type="UniPathway" id="UPA00186">
    <property type="reaction ID" value="UER00284"/>
</dbReference>
<keyword evidence="6 12" id="KW-0210">Decarboxylase</keyword>
<evidence type="ECO:0000259" key="15">
    <source>
        <dbReference type="Pfam" id="PF02784"/>
    </source>
</evidence>
<keyword evidence="10 12" id="KW-0620">Polyamine biosynthesis</keyword>
<organism evidence="18 19">
    <name type="scientific">Candidatus Nitrohelix vancouverensis</name>
    <dbReference type="NCBI Taxonomy" id="2705534"/>
    <lineage>
        <taxon>Bacteria</taxon>
        <taxon>Pseudomonadati</taxon>
        <taxon>Nitrospinota/Tectimicrobiota group</taxon>
        <taxon>Nitrospinota</taxon>
        <taxon>Nitrospinia</taxon>
        <taxon>Nitrospinales</taxon>
        <taxon>Nitrospinaceae</taxon>
        <taxon>Candidatus Nitrohelix</taxon>
    </lineage>
</organism>
<dbReference type="NCBIfam" id="TIGR01273">
    <property type="entry name" value="speA"/>
    <property type="match status" value="1"/>
</dbReference>
<dbReference type="Pfam" id="PF17944">
    <property type="entry name" value="Arg_decarbox_C"/>
    <property type="match status" value="1"/>
</dbReference>
<dbReference type="GO" id="GO:0008792">
    <property type="term" value="F:arginine decarboxylase activity"/>
    <property type="evidence" value="ECO:0007669"/>
    <property type="project" value="UniProtKB-UniRule"/>
</dbReference>
<comment type="catalytic activity">
    <reaction evidence="12">
        <text>L-arginine + H(+) = agmatine + CO2</text>
        <dbReference type="Rhea" id="RHEA:17641"/>
        <dbReference type="ChEBI" id="CHEBI:15378"/>
        <dbReference type="ChEBI" id="CHEBI:16526"/>
        <dbReference type="ChEBI" id="CHEBI:32682"/>
        <dbReference type="ChEBI" id="CHEBI:58145"/>
        <dbReference type="EC" id="4.1.1.19"/>
    </reaction>
</comment>
<evidence type="ECO:0000256" key="11">
    <source>
        <dbReference type="ARBA" id="ARBA00023239"/>
    </source>
</evidence>
<reference evidence="19" key="1">
    <citation type="submission" date="2020-02" db="EMBL/GenBank/DDBJ databases">
        <title>Genomic and physiological characterization of two novel Nitrospinaceae genera.</title>
        <authorList>
            <person name="Mueller A.J."/>
            <person name="Jung M.-Y."/>
            <person name="Strachan C.R."/>
            <person name="Herbold C.W."/>
            <person name="Kirkegaard R.H."/>
            <person name="Daims H."/>
        </authorList>
    </citation>
    <scope>NUCLEOTIDE SEQUENCE [LARGE SCALE GENOMIC DNA]</scope>
</reference>
<dbReference type="SUPFAM" id="SSF50621">
    <property type="entry name" value="Alanine racemase C-terminal domain-like"/>
    <property type="match status" value="1"/>
</dbReference>
<feature type="domain" description="Arginine decarboxylase C-terminal helical" evidence="17">
    <location>
        <begin position="578"/>
        <end position="631"/>
    </location>
</feature>
<dbReference type="GO" id="GO:0046872">
    <property type="term" value="F:metal ion binding"/>
    <property type="evidence" value="ECO:0007669"/>
    <property type="project" value="UniProtKB-KW"/>
</dbReference>
<dbReference type="PRINTS" id="PR01179">
    <property type="entry name" value="ODADCRBXLASE"/>
</dbReference>
<dbReference type="KEGG" id="nva:G3M78_13180"/>
<feature type="modified residue" description="N6-(pyridoxal phosphate)lysine" evidence="12 13">
    <location>
        <position position="100"/>
    </location>
</feature>
<evidence type="ECO:0000256" key="7">
    <source>
        <dbReference type="ARBA" id="ARBA00022842"/>
    </source>
</evidence>
<comment type="pathway">
    <text evidence="12">Amine and polyamine biosynthesis; agmatine biosynthesis; agmatine from L-arginine: step 1/1.</text>
</comment>
<sequence length="643" mass="72625">MSKWTVDDAKELYNIPGWGAGYFDVNQQGHVVVRPDKSSKHVIDLKALTEDIQAKGYSLPALIRFSDILKSSIASLVNSFKRSIKEYGYEGEYHGVYPIKVNQQRQVVEEIVKFGRPFNIGLEAGSKPELHAILAIMDNPEALLICNGYKDEPFIRLALMSQKLGKKVFIVVEKLNELALILRVAEELNIRPNIGLRIKLVSAGSGKWASSTGEYSKFGLNSIELVEALELAKKANALDCIQLIHFHLGSQITNIRRIKDSLKEIGRFYSELRRWGCNVNYIDVGGGLGVDYDGSRSTFSSSMNYSVQEYANDVVYHILEICQEENLPHPNIISESGRAMTAYHSMLVFNVLDVTSFPEWDDSIKVPENAPDVVHEIYDVLQSTSNRNINESWHDAMHLKDEAQSQYLLGLIKLEDRALLERIFWGIGRKIVKLAARLKYMPEDIELLDKNLRDKYFCNFSVFQSVPDSWAIDHIFPVIPIQRLNEQPTHKATLEDITCDSDGTLDNFIGQHKGPDSSLAVHKIEHGESYQIGIFLIGSYQEILGDLHNLFGDTNTFHVSLQKDGSLKYEQIIEGENVTDVLDYVQFRADELAGRVAGYLIGCVHKGSITQEEADEYLNLYKSGLNGYTYLVKPMIEEETETS</sequence>
<dbReference type="Gene3D" id="2.40.37.10">
    <property type="entry name" value="Lyase, Ornithine Decarboxylase, Chain A, domain 1"/>
    <property type="match status" value="1"/>
</dbReference>
<comment type="cofactor">
    <cofactor evidence="2 12">
        <name>Mg(2+)</name>
        <dbReference type="ChEBI" id="CHEBI:18420"/>
    </cofactor>
</comment>
<dbReference type="FunFam" id="3.20.20.10:FF:000001">
    <property type="entry name" value="Biosynthetic arginine decarboxylase"/>
    <property type="match status" value="1"/>
</dbReference>
<evidence type="ECO:0000256" key="13">
    <source>
        <dbReference type="PIRSR" id="PIRSR001336-50"/>
    </source>
</evidence>
<dbReference type="SUPFAM" id="SSF51419">
    <property type="entry name" value="PLP-binding barrel"/>
    <property type="match status" value="1"/>
</dbReference>
<dbReference type="Gene3D" id="1.20.58.930">
    <property type="match status" value="1"/>
</dbReference>
<dbReference type="NCBIfam" id="NF003763">
    <property type="entry name" value="PRK05354.1"/>
    <property type="match status" value="1"/>
</dbReference>
<feature type="domain" description="Arginine decarboxylase helical bundle" evidence="16">
    <location>
        <begin position="368"/>
        <end position="446"/>
    </location>
</feature>
<name>A0A7T0C4F0_9BACT</name>
<dbReference type="InterPro" id="IPR022657">
    <property type="entry name" value="De-COase2_CS"/>
</dbReference>
<dbReference type="InterPro" id="IPR022653">
    <property type="entry name" value="De-COase2_pyr-phos_BS"/>
</dbReference>
<dbReference type="GO" id="GO:0008295">
    <property type="term" value="P:spermidine biosynthetic process"/>
    <property type="evidence" value="ECO:0007669"/>
    <property type="project" value="UniProtKB-UniRule"/>
</dbReference>
<evidence type="ECO:0000256" key="10">
    <source>
        <dbReference type="ARBA" id="ARBA00023115"/>
    </source>
</evidence>
<dbReference type="Gene3D" id="3.20.20.10">
    <property type="entry name" value="Alanine racemase"/>
    <property type="match status" value="1"/>
</dbReference>
<accession>A0A7T0C4F0</accession>
<dbReference type="PANTHER" id="PTHR43295:SF9">
    <property type="entry name" value="BIOSYNTHETIC ARGININE DECARBOXYLASE"/>
    <property type="match status" value="1"/>
</dbReference>
<evidence type="ECO:0000256" key="5">
    <source>
        <dbReference type="ARBA" id="ARBA00022723"/>
    </source>
</evidence>
<comment type="function">
    <text evidence="3 12">Catalyzes the biosynthesis of agmatine from arginine.</text>
</comment>
<keyword evidence="11 12" id="KW-0456">Lyase</keyword>
<dbReference type="InterPro" id="IPR029066">
    <property type="entry name" value="PLP-binding_barrel"/>
</dbReference>
<dbReference type="InterPro" id="IPR022644">
    <property type="entry name" value="De-COase2_N"/>
</dbReference>
<evidence type="ECO:0000259" key="16">
    <source>
        <dbReference type="Pfam" id="PF17810"/>
    </source>
</evidence>
<evidence type="ECO:0000256" key="6">
    <source>
        <dbReference type="ARBA" id="ARBA00022793"/>
    </source>
</evidence>
<keyword evidence="5 12" id="KW-0479">Metal-binding</keyword>
<feature type="domain" description="Orn/DAP/Arg decarboxylase 2 N-terminal" evidence="15">
    <location>
        <begin position="76"/>
        <end position="342"/>
    </location>
</feature>
<dbReference type="Gene3D" id="1.10.287.3440">
    <property type="match status" value="1"/>
</dbReference>
<evidence type="ECO:0000256" key="4">
    <source>
        <dbReference type="ARBA" id="ARBA00008357"/>
    </source>
</evidence>
<evidence type="ECO:0000256" key="8">
    <source>
        <dbReference type="ARBA" id="ARBA00022898"/>
    </source>
</evidence>
<evidence type="ECO:0000313" key="19">
    <source>
        <dbReference type="Proteomes" id="UP000594464"/>
    </source>
</evidence>
<evidence type="ECO:0000256" key="12">
    <source>
        <dbReference type="HAMAP-Rule" id="MF_01417"/>
    </source>
</evidence>
<gene>
    <name evidence="12 18" type="primary">speA</name>
    <name evidence="18" type="ORF">G3M78_13180</name>
</gene>
<evidence type="ECO:0000256" key="3">
    <source>
        <dbReference type="ARBA" id="ARBA00002257"/>
    </source>
</evidence>
<dbReference type="InterPro" id="IPR040634">
    <property type="entry name" value="Arg_decarb_HB"/>
</dbReference>
<dbReference type="PIRSF" id="PIRSF001336">
    <property type="entry name" value="Arg_decrbxlase"/>
    <property type="match status" value="1"/>
</dbReference>
<feature type="active site" description="Proton donor" evidence="14">
    <location>
        <position position="499"/>
    </location>
</feature>
<dbReference type="PROSITE" id="PS00879">
    <property type="entry name" value="ODR_DC_2_2"/>
    <property type="match status" value="1"/>
</dbReference>
<evidence type="ECO:0000313" key="18">
    <source>
        <dbReference type="EMBL" id="QPJ66295.1"/>
    </source>
</evidence>
<dbReference type="InterPro" id="IPR009006">
    <property type="entry name" value="Ala_racemase/Decarboxylase_C"/>
</dbReference>
<evidence type="ECO:0000256" key="9">
    <source>
        <dbReference type="ARBA" id="ARBA00023066"/>
    </source>
</evidence>
<comment type="similarity">
    <text evidence="4 12">Belongs to the Orn/Lys/Arg decarboxylase class-II family. SpeA subfamily.</text>
</comment>
<evidence type="ECO:0000256" key="2">
    <source>
        <dbReference type="ARBA" id="ARBA00001946"/>
    </source>
</evidence>
<dbReference type="InterPro" id="IPR002985">
    <property type="entry name" value="Arg_decrbxlase"/>
</dbReference>
<dbReference type="Pfam" id="PF17810">
    <property type="entry name" value="Arg_decarb_HB"/>
    <property type="match status" value="1"/>
</dbReference>
<feature type="binding site" evidence="12">
    <location>
        <begin position="282"/>
        <end position="292"/>
    </location>
    <ligand>
        <name>substrate</name>
    </ligand>
</feature>
<dbReference type="PANTHER" id="PTHR43295">
    <property type="entry name" value="ARGININE DECARBOXYLASE"/>
    <property type="match status" value="1"/>
</dbReference>
<evidence type="ECO:0000259" key="17">
    <source>
        <dbReference type="Pfam" id="PF17944"/>
    </source>
</evidence>
<keyword evidence="7 12" id="KW-0460">Magnesium</keyword>
<dbReference type="Pfam" id="PF02784">
    <property type="entry name" value="Orn_Arg_deC_N"/>
    <property type="match status" value="1"/>
</dbReference>
<dbReference type="GO" id="GO:0033388">
    <property type="term" value="P:putrescine biosynthetic process from arginine"/>
    <property type="evidence" value="ECO:0007669"/>
    <property type="project" value="UniProtKB-ARBA"/>
</dbReference>
<keyword evidence="8 12" id="KW-0663">Pyridoxal phosphate</keyword>
<dbReference type="HAMAP" id="MF_01417">
    <property type="entry name" value="SpeA"/>
    <property type="match status" value="1"/>
</dbReference>
<dbReference type="PROSITE" id="PS00878">
    <property type="entry name" value="ODR_DC_2_1"/>
    <property type="match status" value="1"/>
</dbReference>
<comment type="cofactor">
    <cofactor evidence="1 12 13">
        <name>pyridoxal 5'-phosphate</name>
        <dbReference type="ChEBI" id="CHEBI:597326"/>
    </cofactor>
</comment>
<dbReference type="PRINTS" id="PR01180">
    <property type="entry name" value="ARGDCRBXLASE"/>
</dbReference>
<dbReference type="EC" id="4.1.1.19" evidence="12"/>
<dbReference type="EMBL" id="CP048620">
    <property type="protein sequence ID" value="QPJ66295.1"/>
    <property type="molecule type" value="Genomic_DNA"/>
</dbReference>
<evidence type="ECO:0000256" key="1">
    <source>
        <dbReference type="ARBA" id="ARBA00001933"/>
    </source>
</evidence>